<proteinExistence type="predicted"/>
<feature type="transmembrane region" description="Helical" evidence="2">
    <location>
        <begin position="37"/>
        <end position="58"/>
    </location>
</feature>
<comment type="caution">
    <text evidence="3">The sequence shown here is derived from an EMBL/GenBank/DDBJ whole genome shotgun (WGS) entry which is preliminary data.</text>
</comment>
<name>A0A3L7A8J6_9MICO</name>
<keyword evidence="4" id="KW-1185">Reference proteome</keyword>
<sequence length="63" mass="6560">MSQNSDVSPEIENEPPLSGGEMGMLGTGERSPTNRTFVIFPAVVGIIVVTTAIIWTVVATNAG</sequence>
<protein>
    <submittedName>
        <fullName evidence="3">Uncharacterized protein</fullName>
    </submittedName>
</protein>
<dbReference type="Proteomes" id="UP000272503">
    <property type="component" value="Unassembled WGS sequence"/>
</dbReference>
<dbReference type="EMBL" id="RCUX01000006">
    <property type="protein sequence ID" value="RLP75692.1"/>
    <property type="molecule type" value="Genomic_DNA"/>
</dbReference>
<keyword evidence="2" id="KW-1133">Transmembrane helix</keyword>
<organism evidence="3 4">
    <name type="scientific">Mycetocola tolaasinivorans</name>
    <dbReference type="NCBI Taxonomy" id="76635"/>
    <lineage>
        <taxon>Bacteria</taxon>
        <taxon>Bacillati</taxon>
        <taxon>Actinomycetota</taxon>
        <taxon>Actinomycetes</taxon>
        <taxon>Micrococcales</taxon>
        <taxon>Microbacteriaceae</taxon>
        <taxon>Mycetocola</taxon>
    </lineage>
</organism>
<evidence type="ECO:0000256" key="1">
    <source>
        <dbReference type="SAM" id="MobiDB-lite"/>
    </source>
</evidence>
<feature type="region of interest" description="Disordered" evidence="1">
    <location>
        <begin position="1"/>
        <end position="29"/>
    </location>
</feature>
<evidence type="ECO:0000256" key="2">
    <source>
        <dbReference type="SAM" id="Phobius"/>
    </source>
</evidence>
<dbReference type="AlphaFoldDB" id="A0A3L7A8J6"/>
<gene>
    <name evidence="3" type="ORF">D9V32_09495</name>
</gene>
<keyword evidence="2" id="KW-0812">Transmembrane</keyword>
<evidence type="ECO:0000313" key="4">
    <source>
        <dbReference type="Proteomes" id="UP000272503"/>
    </source>
</evidence>
<dbReference type="RefSeq" id="WP_121648667.1">
    <property type="nucleotide sequence ID" value="NZ_RCUX01000006.1"/>
</dbReference>
<evidence type="ECO:0000313" key="3">
    <source>
        <dbReference type="EMBL" id="RLP75692.1"/>
    </source>
</evidence>
<accession>A0A3L7A8J6</accession>
<reference evidence="3 4" key="1">
    <citation type="submission" date="2018-10" db="EMBL/GenBank/DDBJ databases">
        <authorList>
            <person name="Li J."/>
        </authorList>
    </citation>
    <scope>NUCLEOTIDE SEQUENCE [LARGE SCALE GENOMIC DNA]</scope>
    <source>
        <strain evidence="3 4">IF 016277</strain>
    </source>
</reference>
<keyword evidence="2" id="KW-0472">Membrane</keyword>